<dbReference type="Proteomes" id="UP000237105">
    <property type="component" value="Unassembled WGS sequence"/>
</dbReference>
<sequence length="101" mass="11965">MEISSIKRHIETPIMKYLLKETKILSIRAKKKKERKRNGTTRYDRIMNLVYLVSDDIFITAIADVVRAQPKDFMVVRQERVSIQIQVMFRCFMVNGSQFLP</sequence>
<keyword evidence="2" id="KW-1185">Reference proteome</keyword>
<organism evidence="1 2">
    <name type="scientific">Parasponia andersonii</name>
    <name type="common">Sponia andersonii</name>
    <dbReference type="NCBI Taxonomy" id="3476"/>
    <lineage>
        <taxon>Eukaryota</taxon>
        <taxon>Viridiplantae</taxon>
        <taxon>Streptophyta</taxon>
        <taxon>Embryophyta</taxon>
        <taxon>Tracheophyta</taxon>
        <taxon>Spermatophyta</taxon>
        <taxon>Magnoliopsida</taxon>
        <taxon>eudicotyledons</taxon>
        <taxon>Gunneridae</taxon>
        <taxon>Pentapetalae</taxon>
        <taxon>rosids</taxon>
        <taxon>fabids</taxon>
        <taxon>Rosales</taxon>
        <taxon>Cannabaceae</taxon>
        <taxon>Parasponia</taxon>
    </lineage>
</organism>
<name>A0A2P5BMW6_PARAD</name>
<proteinExistence type="predicted"/>
<evidence type="ECO:0000313" key="2">
    <source>
        <dbReference type="Proteomes" id="UP000237105"/>
    </source>
</evidence>
<gene>
    <name evidence="1" type="ORF">PanWU01x14_225420</name>
</gene>
<protein>
    <submittedName>
        <fullName evidence="1">Uncharacterized protein</fullName>
    </submittedName>
</protein>
<dbReference type="AlphaFoldDB" id="A0A2P5BMW6"/>
<comment type="caution">
    <text evidence="1">The sequence shown here is derived from an EMBL/GenBank/DDBJ whole genome shotgun (WGS) entry which is preliminary data.</text>
</comment>
<dbReference type="EMBL" id="JXTB01000250">
    <property type="protein sequence ID" value="PON50100.1"/>
    <property type="molecule type" value="Genomic_DNA"/>
</dbReference>
<reference evidence="2" key="1">
    <citation type="submission" date="2016-06" db="EMBL/GenBank/DDBJ databases">
        <title>Parallel loss of symbiosis genes in relatives of nitrogen-fixing non-legume Parasponia.</title>
        <authorList>
            <person name="Van Velzen R."/>
            <person name="Holmer R."/>
            <person name="Bu F."/>
            <person name="Rutten L."/>
            <person name="Van Zeijl A."/>
            <person name="Liu W."/>
            <person name="Santuari L."/>
            <person name="Cao Q."/>
            <person name="Sharma T."/>
            <person name="Shen D."/>
            <person name="Roswanjaya Y."/>
            <person name="Wardhani T."/>
            <person name="Kalhor M.S."/>
            <person name="Jansen J."/>
            <person name="Van den Hoogen J."/>
            <person name="Gungor B."/>
            <person name="Hartog M."/>
            <person name="Hontelez J."/>
            <person name="Verver J."/>
            <person name="Yang W.-C."/>
            <person name="Schijlen E."/>
            <person name="Repin R."/>
            <person name="Schilthuizen M."/>
            <person name="Schranz E."/>
            <person name="Heidstra R."/>
            <person name="Miyata K."/>
            <person name="Fedorova E."/>
            <person name="Kohlen W."/>
            <person name="Bisseling T."/>
            <person name="Smit S."/>
            <person name="Geurts R."/>
        </authorList>
    </citation>
    <scope>NUCLEOTIDE SEQUENCE [LARGE SCALE GENOMIC DNA]</scope>
    <source>
        <strain evidence="2">cv. WU1-14</strain>
    </source>
</reference>
<evidence type="ECO:0000313" key="1">
    <source>
        <dbReference type="EMBL" id="PON50100.1"/>
    </source>
</evidence>
<accession>A0A2P5BMW6</accession>